<dbReference type="Gene3D" id="2.60.120.920">
    <property type="match status" value="1"/>
</dbReference>
<name>A0A1I8B6U3_MELHA</name>
<evidence type="ECO:0000313" key="1">
    <source>
        <dbReference type="Proteomes" id="UP000095281"/>
    </source>
</evidence>
<evidence type="ECO:0000313" key="2">
    <source>
        <dbReference type="WBParaSite" id="MhA1_Contig1497.frz3.gene1"/>
    </source>
</evidence>
<organism evidence="1 2">
    <name type="scientific">Meloidogyne hapla</name>
    <name type="common">Root-knot nematode worm</name>
    <dbReference type="NCBI Taxonomy" id="6305"/>
    <lineage>
        <taxon>Eukaryota</taxon>
        <taxon>Metazoa</taxon>
        <taxon>Ecdysozoa</taxon>
        <taxon>Nematoda</taxon>
        <taxon>Chromadorea</taxon>
        <taxon>Rhabditida</taxon>
        <taxon>Tylenchina</taxon>
        <taxon>Tylenchomorpha</taxon>
        <taxon>Tylenchoidea</taxon>
        <taxon>Meloidogynidae</taxon>
        <taxon>Meloidogyninae</taxon>
        <taxon>Meloidogyne</taxon>
    </lineage>
</organism>
<protein>
    <submittedName>
        <fullName evidence="2">B30.2/SPRY domain-containing protein</fullName>
    </submittedName>
</protein>
<dbReference type="WBParaSite" id="MhA1_Contig1497.frz3.gene1">
    <property type="protein sequence ID" value="MhA1_Contig1497.frz3.gene1"/>
    <property type="gene ID" value="MhA1_Contig1497.frz3.gene1"/>
</dbReference>
<dbReference type="Proteomes" id="UP000095281">
    <property type="component" value="Unplaced"/>
</dbReference>
<dbReference type="InterPro" id="IPR043136">
    <property type="entry name" value="B30.2/SPRY_sf"/>
</dbReference>
<keyword evidence="1" id="KW-1185">Reference proteome</keyword>
<sequence length="226" mass="25222">MSYYRFNTIKEDDINDILNAISSSNGVIRQVVDEEGKKIEQNIGKLRNLLYPDSNKILAYPSSDFVLSDCLCITVNGLYKTNTTVRSVKPLSGNNKYVEVHFRKFIFGSVGLSCVEHPYDVLLGSVPNSIGLSSNGNIRKSGVKSKFMEDGYYNSDVIGIGIKEPKEVRKCIPYKGARVYFTKNGEKIGESLPLEFEHPYVFVTLRGDGASAKVNLGSEKFLLRNK</sequence>
<proteinExistence type="predicted"/>
<dbReference type="AlphaFoldDB" id="A0A1I8B6U3"/>
<reference evidence="2" key="1">
    <citation type="submission" date="2016-11" db="UniProtKB">
        <authorList>
            <consortium name="WormBaseParasite"/>
        </authorList>
    </citation>
    <scope>IDENTIFICATION</scope>
</reference>
<accession>A0A1I8B6U3</accession>